<dbReference type="EMBL" id="LSCR01000006">
    <property type="protein sequence ID" value="KXB35070.1"/>
    <property type="molecule type" value="Genomic_DNA"/>
</dbReference>
<proteinExistence type="predicted"/>
<comment type="caution">
    <text evidence="1">The sequence shown here is derived from an EMBL/GenBank/DDBJ whole genome shotgun (WGS) entry which is preliminary data.</text>
</comment>
<accession>A0A133XVW1</accession>
<dbReference type="STRING" id="1393034.HMPREF3192_00435"/>
<dbReference type="Proteomes" id="UP000070675">
    <property type="component" value="Unassembled WGS sequence"/>
</dbReference>
<gene>
    <name evidence="1" type="ORF">HMPREF3192_00435</name>
</gene>
<dbReference type="AlphaFoldDB" id="A0A133XVW1"/>
<protein>
    <submittedName>
        <fullName evidence="1">Uncharacterized protein</fullName>
    </submittedName>
</protein>
<sequence length="47" mass="5141">MTDGKHRVVVGFLHDLCKATANALLSVAVTLSTKCNERITNRRISTV</sequence>
<reference evidence="2" key="1">
    <citation type="submission" date="2016-01" db="EMBL/GenBank/DDBJ databases">
        <authorList>
            <person name="Mitreva M."/>
            <person name="Pepin K.H."/>
            <person name="Mihindukulasuriya K.A."/>
            <person name="Fulton R."/>
            <person name="Fronick C."/>
            <person name="O'Laughlin M."/>
            <person name="Miner T."/>
            <person name="Herter B."/>
            <person name="Rosa B.A."/>
            <person name="Cordes M."/>
            <person name="Tomlinson C."/>
            <person name="Wollam A."/>
            <person name="Palsikar V.B."/>
            <person name="Mardis E.R."/>
            <person name="Wilson R.K."/>
        </authorList>
    </citation>
    <scope>NUCLEOTIDE SEQUENCE [LARGE SCALE GENOMIC DNA]</scope>
    <source>
        <strain evidence="2">DNF00019</strain>
    </source>
</reference>
<name>A0A133XVW1_9ACTN</name>
<organism evidence="1 2">
    <name type="scientific">Atopobium deltae</name>
    <dbReference type="NCBI Taxonomy" id="1393034"/>
    <lineage>
        <taxon>Bacteria</taxon>
        <taxon>Bacillati</taxon>
        <taxon>Actinomycetota</taxon>
        <taxon>Coriobacteriia</taxon>
        <taxon>Coriobacteriales</taxon>
        <taxon>Atopobiaceae</taxon>
        <taxon>Atopobium</taxon>
    </lineage>
</organism>
<keyword evidence="2" id="KW-1185">Reference proteome</keyword>
<evidence type="ECO:0000313" key="2">
    <source>
        <dbReference type="Proteomes" id="UP000070675"/>
    </source>
</evidence>
<evidence type="ECO:0000313" key="1">
    <source>
        <dbReference type="EMBL" id="KXB35070.1"/>
    </source>
</evidence>